<keyword evidence="5" id="KW-0464">Manganese</keyword>
<dbReference type="InterPro" id="IPR029056">
    <property type="entry name" value="Ribokinase-like"/>
</dbReference>
<keyword evidence="1" id="KW-0808">Transferase</keyword>
<evidence type="ECO:0000256" key="8">
    <source>
        <dbReference type="SAM" id="MobiDB-lite"/>
    </source>
</evidence>
<dbReference type="Pfam" id="PF04227">
    <property type="entry name" value="Indigoidine_A"/>
    <property type="match status" value="1"/>
</dbReference>
<evidence type="ECO:0000256" key="5">
    <source>
        <dbReference type="ARBA" id="ARBA00023211"/>
    </source>
</evidence>
<feature type="domain" description="Carbohydrate kinase PfkB" evidence="9">
    <location>
        <begin position="455"/>
        <end position="667"/>
    </location>
</feature>
<dbReference type="PROSITE" id="PS00584">
    <property type="entry name" value="PFKB_KINASES_2"/>
    <property type="match status" value="1"/>
</dbReference>
<feature type="region of interest" description="Disordered" evidence="8">
    <location>
        <begin position="390"/>
        <end position="431"/>
    </location>
</feature>
<gene>
    <name evidence="10" type="ORF">EYR41_008165</name>
</gene>
<keyword evidence="7" id="KW-0326">Glycosidase</keyword>
<dbReference type="SUPFAM" id="SSF53613">
    <property type="entry name" value="Ribokinase-like"/>
    <property type="match status" value="1"/>
</dbReference>
<dbReference type="GO" id="GO:0004730">
    <property type="term" value="F:pseudouridylate synthase activity"/>
    <property type="evidence" value="ECO:0007669"/>
    <property type="project" value="InterPro"/>
</dbReference>
<dbReference type="GO" id="GO:0016301">
    <property type="term" value="F:kinase activity"/>
    <property type="evidence" value="ECO:0007669"/>
    <property type="project" value="UniProtKB-KW"/>
</dbReference>
<dbReference type="GO" id="GO:0005737">
    <property type="term" value="C:cytoplasm"/>
    <property type="evidence" value="ECO:0007669"/>
    <property type="project" value="TreeGrafter"/>
</dbReference>
<evidence type="ECO:0000256" key="3">
    <source>
        <dbReference type="ARBA" id="ARBA00022777"/>
    </source>
</evidence>
<keyword evidence="6" id="KW-0456">Lyase</keyword>
<sequence length="941" mass="101717">MSLLRASGLQWHVRISQISQFVQRGRLASRAKRYHSDNADSSSWGLENALCSPTLPLIHKGVHAFVLGRPGLFTISDEVLEAMKDRTPIVGLETAIYTHGFPKPNNYDLALEMEATVKDHGATPATIGILNGRIMIGMTPEQLRELAESAGSENTHKISRRDLAYHIAASGPLLNGGTTIAGTILLSKLAGIRVIATGGLGGVHKGGENSLDISADLTELSRNTVAVVTSGMKSFLDIPRTLEFLETQGVFVSTFGKKTERVDIPGFFSRESGYISPYTIESPEEAARVLLANDRIGLHSGNLFFNPIPKEYEIPKSEMDPIIAAAVEDSSSVTGKDNTPAVLAEIVKRTEGRSIEANRRLVLDNAKIGAQMAVEFSRLLKEFKARQKEYQSTQLKGKKNPNSETKSSSNQNPQSPARENAGPDSDSIIEETNGAFGTGAMKDTLPAEERNSSNTILVVGGVGIDVVGKSTAQEVQLRASNPGVVTYSVGGVAKNIAATLRQLDPPAPVRFLSAIGKDMNGISVLQELQRLGISTKDVTVKKDSRTACYAAINSDEVEGGLSAAIADMDVIKSIQGKDIAAAIESYKPKIVCFDGNLDTAAMKELCIAAKEQGALVVCEPTSAPKSKQIASMLADLGLELEYPIDIISPNLDELDGILEVVNSKLPTSKENSERTKPQVQESFQRNQTILKSLKNIIPRANDLIQSARSKLALDIDAQARGSNSAQFNAPSEIQLAKCITKSIELLHLTPTVITKLGRKGVVIVRTVQHPNPAEASTRSCYSLQQEIQVRPKGNVVLDFFLPIEPYNPVNRIIGIHIFWAHAVNVLEPHAVVSSNGAGDTFLGAFLHSLLNKEAQAPGDIIASPWTYLQDEQVAMLAHKAQLAAIQTLKSHESHPVRNKNAQESQKRRQEEKIWAKIKGTCWASKEMVDSLDRLGGKADSS</sequence>
<dbReference type="PANTHER" id="PTHR42909:SF1">
    <property type="entry name" value="CARBOHYDRATE KINASE PFKB DOMAIN-CONTAINING PROTEIN"/>
    <property type="match status" value="1"/>
</dbReference>
<organism evidence="10 11">
    <name type="scientific">Orbilia oligospora</name>
    <name type="common">Nematode-trapping fungus</name>
    <name type="synonym">Arthrobotrys oligospora</name>
    <dbReference type="NCBI Taxonomy" id="2813651"/>
    <lineage>
        <taxon>Eukaryota</taxon>
        <taxon>Fungi</taxon>
        <taxon>Dikarya</taxon>
        <taxon>Ascomycota</taxon>
        <taxon>Pezizomycotina</taxon>
        <taxon>Orbiliomycetes</taxon>
        <taxon>Orbiliales</taxon>
        <taxon>Orbiliaceae</taxon>
        <taxon>Orbilia</taxon>
    </lineage>
</organism>
<keyword evidence="3" id="KW-0418">Kinase</keyword>
<evidence type="ECO:0000256" key="6">
    <source>
        <dbReference type="ARBA" id="ARBA00023239"/>
    </source>
</evidence>
<dbReference type="Proteomes" id="UP000297595">
    <property type="component" value="Unassembled WGS sequence"/>
</dbReference>
<dbReference type="InterPro" id="IPR011611">
    <property type="entry name" value="PfkB_dom"/>
</dbReference>
<evidence type="ECO:0000256" key="7">
    <source>
        <dbReference type="ARBA" id="ARBA00023295"/>
    </source>
</evidence>
<dbReference type="EMBL" id="SOZJ01000005">
    <property type="protein sequence ID" value="TGJ66542.1"/>
    <property type="molecule type" value="Genomic_DNA"/>
</dbReference>
<dbReference type="InterPro" id="IPR007342">
    <property type="entry name" value="PsuG"/>
</dbReference>
<evidence type="ECO:0000259" key="9">
    <source>
        <dbReference type="Pfam" id="PF00294"/>
    </source>
</evidence>
<keyword evidence="4" id="KW-0378">Hydrolase</keyword>
<dbReference type="InterPro" id="IPR022830">
    <property type="entry name" value="Indigdn_synthA-like"/>
</dbReference>
<dbReference type="SUPFAM" id="SSF110581">
    <property type="entry name" value="Indigoidine synthase A-like"/>
    <property type="match status" value="1"/>
</dbReference>
<dbReference type="HAMAP" id="MF_01876">
    <property type="entry name" value="PsiMP_glycosidase"/>
    <property type="match status" value="1"/>
</dbReference>
<evidence type="ECO:0000313" key="11">
    <source>
        <dbReference type="Proteomes" id="UP000297595"/>
    </source>
</evidence>
<dbReference type="GO" id="GO:0016798">
    <property type="term" value="F:hydrolase activity, acting on glycosyl bonds"/>
    <property type="evidence" value="ECO:0007669"/>
    <property type="project" value="UniProtKB-KW"/>
</dbReference>
<feature type="region of interest" description="Disordered" evidence="8">
    <location>
        <begin position="889"/>
        <end position="910"/>
    </location>
</feature>
<dbReference type="Pfam" id="PF00294">
    <property type="entry name" value="PfkB"/>
    <property type="match status" value="1"/>
</dbReference>
<dbReference type="PANTHER" id="PTHR42909">
    <property type="entry name" value="ZGC:136858"/>
    <property type="match status" value="1"/>
</dbReference>
<dbReference type="Gene3D" id="3.40.1790.10">
    <property type="entry name" value="Indigoidine synthase domain"/>
    <property type="match status" value="1"/>
</dbReference>
<evidence type="ECO:0000256" key="2">
    <source>
        <dbReference type="ARBA" id="ARBA00022723"/>
    </source>
</evidence>
<protein>
    <recommendedName>
        <fullName evidence="9">Carbohydrate kinase PfkB domain-containing protein</fullName>
    </recommendedName>
</protein>
<comment type="caution">
    <text evidence="10">The sequence shown here is derived from an EMBL/GenBank/DDBJ whole genome shotgun (WGS) entry which is preliminary data.</text>
</comment>
<evidence type="ECO:0000313" key="10">
    <source>
        <dbReference type="EMBL" id="TGJ66542.1"/>
    </source>
</evidence>
<dbReference type="Gene3D" id="3.40.1190.20">
    <property type="match status" value="1"/>
</dbReference>
<feature type="compositionally biased region" description="Polar residues" evidence="8">
    <location>
        <begin position="390"/>
        <end position="417"/>
    </location>
</feature>
<dbReference type="AlphaFoldDB" id="A0A8H2HRC9"/>
<accession>A0A8H2HRC9</accession>
<evidence type="ECO:0000256" key="1">
    <source>
        <dbReference type="ARBA" id="ARBA00022679"/>
    </source>
</evidence>
<proteinExistence type="inferred from homology"/>
<evidence type="ECO:0000256" key="4">
    <source>
        <dbReference type="ARBA" id="ARBA00022801"/>
    </source>
</evidence>
<keyword evidence="2" id="KW-0479">Metal-binding</keyword>
<name>A0A8H2HRC9_ORBOL</name>
<dbReference type="InterPro" id="IPR002173">
    <property type="entry name" value="Carboh/pur_kinase_PfkB_CS"/>
</dbReference>
<dbReference type="GO" id="GO:0046872">
    <property type="term" value="F:metal ion binding"/>
    <property type="evidence" value="ECO:0007669"/>
    <property type="project" value="UniProtKB-KW"/>
</dbReference>
<reference evidence="10 11" key="1">
    <citation type="submission" date="2019-03" db="EMBL/GenBank/DDBJ databases">
        <title>Nematode-trapping fungi genome.</title>
        <authorList>
            <person name="Vidal-Diez De Ulzurrun G."/>
        </authorList>
    </citation>
    <scope>NUCLEOTIDE SEQUENCE [LARGE SCALE GENOMIC DNA]</scope>
    <source>
        <strain evidence="10 11">TWF154</strain>
    </source>
</reference>